<dbReference type="RefSeq" id="WP_248655249.1">
    <property type="nucleotide sequence ID" value="NZ_CP096658.1"/>
</dbReference>
<dbReference type="GeneID" id="72188539"/>
<accession>A0A8U0IJL1</accession>
<keyword evidence="2" id="KW-1185">Reference proteome</keyword>
<evidence type="ECO:0000313" key="1">
    <source>
        <dbReference type="EMBL" id="UPW00841.1"/>
    </source>
</evidence>
<dbReference type="InterPro" id="IPR045397">
    <property type="entry name" value="TumE-like"/>
</dbReference>
<reference evidence="1" key="1">
    <citation type="submission" date="2022-04" db="EMBL/GenBank/DDBJ databases">
        <title>Diverse halophilic archaea isolated from saline environments.</title>
        <authorList>
            <person name="Cui H.-L."/>
        </authorList>
    </citation>
    <scope>NUCLEOTIDE SEQUENCE</scope>
    <source>
        <strain evidence="1">XZYJT40</strain>
    </source>
</reference>
<dbReference type="KEGG" id="haxz:M0R88_01750"/>
<dbReference type="Pfam" id="PF20126">
    <property type="entry name" value="TumE"/>
    <property type="match status" value="1"/>
</dbReference>
<gene>
    <name evidence="1" type="ORF">M0R88_01750</name>
</gene>
<dbReference type="AlphaFoldDB" id="A0A8U0IJL1"/>
<name>A0A8U0IJL1_9EURY</name>
<organism evidence="1 2">
    <name type="scientific">Halorussus gelatinilyticus</name>
    <dbReference type="NCBI Taxonomy" id="2937524"/>
    <lineage>
        <taxon>Archaea</taxon>
        <taxon>Methanobacteriati</taxon>
        <taxon>Methanobacteriota</taxon>
        <taxon>Stenosarchaea group</taxon>
        <taxon>Halobacteria</taxon>
        <taxon>Halobacteriales</taxon>
        <taxon>Haladaptataceae</taxon>
        <taxon>Halorussus</taxon>
    </lineage>
</organism>
<dbReference type="Proteomes" id="UP000830434">
    <property type="component" value="Chromosome"/>
</dbReference>
<sequence>MADYTVIEDWQSVEDGYVLDVTIRKTDDDKYPCGWDYSLHLGKVGGETVLRYDNAHERTKGHERHTRSKVEYIDFPGMLELYDRFETEAEEATANRWSWPESV</sequence>
<dbReference type="EMBL" id="CP096658">
    <property type="protein sequence ID" value="UPW00841.1"/>
    <property type="molecule type" value="Genomic_DNA"/>
</dbReference>
<proteinExistence type="predicted"/>
<evidence type="ECO:0000313" key="2">
    <source>
        <dbReference type="Proteomes" id="UP000830434"/>
    </source>
</evidence>
<protein>
    <submittedName>
        <fullName evidence="1">DUF6516 family protein</fullName>
    </submittedName>
</protein>